<dbReference type="EMBL" id="JAVRRD010000018">
    <property type="protein sequence ID" value="KAK5050005.1"/>
    <property type="molecule type" value="Genomic_DNA"/>
</dbReference>
<feature type="domain" description="Enoyl reductase (ER)" evidence="3">
    <location>
        <begin position="13"/>
        <end position="359"/>
    </location>
</feature>
<dbReference type="InterPro" id="IPR013154">
    <property type="entry name" value="ADH-like_N"/>
</dbReference>
<name>A0AAV9N5A4_9EURO</name>
<dbReference type="SMART" id="SM00829">
    <property type="entry name" value="PKS_ER"/>
    <property type="match status" value="1"/>
</dbReference>
<dbReference type="InterPro" id="IPR013149">
    <property type="entry name" value="ADH-like_C"/>
</dbReference>
<dbReference type="InterPro" id="IPR011032">
    <property type="entry name" value="GroES-like_sf"/>
</dbReference>
<evidence type="ECO:0000256" key="1">
    <source>
        <dbReference type="ARBA" id="ARBA00008072"/>
    </source>
</evidence>
<keyword evidence="5" id="KW-1185">Reference proteome</keyword>
<evidence type="ECO:0000313" key="4">
    <source>
        <dbReference type="EMBL" id="KAK5050005.1"/>
    </source>
</evidence>
<dbReference type="GeneID" id="89972303"/>
<dbReference type="InterPro" id="IPR036291">
    <property type="entry name" value="NAD(P)-bd_dom_sf"/>
</dbReference>
<dbReference type="SUPFAM" id="SSF50129">
    <property type="entry name" value="GroES-like"/>
    <property type="match status" value="1"/>
</dbReference>
<comment type="caution">
    <text evidence="4">The sequence shown here is derived from an EMBL/GenBank/DDBJ whole genome shotgun (WGS) entry which is preliminary data.</text>
</comment>
<accession>A0AAV9N5A4</accession>
<reference evidence="4 5" key="1">
    <citation type="submission" date="2023-08" db="EMBL/GenBank/DDBJ databases">
        <title>Black Yeasts Isolated from many extreme environments.</title>
        <authorList>
            <person name="Coleine C."/>
            <person name="Stajich J.E."/>
            <person name="Selbmann L."/>
        </authorList>
    </citation>
    <scope>NUCLEOTIDE SEQUENCE [LARGE SCALE GENOMIC DNA]</scope>
    <source>
        <strain evidence="4 5">CCFEE 5792</strain>
    </source>
</reference>
<dbReference type="PANTHER" id="PTHR45348:SF3">
    <property type="entry name" value="ENOYL REDUCTASE (ER) DOMAIN-CONTAINING PROTEIN"/>
    <property type="match status" value="1"/>
</dbReference>
<gene>
    <name evidence="4" type="ORF">LTR84_004124</name>
</gene>
<sequence length="367" mass="40339">MSTHAAVVTIGPGLPLEIHQVKTPKAIGNQVKLRTEWTASTPLDLHQADGGLLVKSPQVLGDGFGGTVVEIGPEVSRLEVGDVVFGFGWRSQEEKAHQEYVVTNEYLLAKLPTGFSLQEAVTLPNNFVTAWHTLTKEAGLNLPWPKPENHKPQTRDQWILVWGGSSSVGQYILQVLKYYGYKNVVATASKAHHERLRTYGAKECFDYRNGDVSDEVQKFISLQSNGNGHISFIVDCIGSRTSSISPISKIAKPGTDVAIMLPVIVKDAAVGIKPELSMDVDEGVSWADGVERRGVRTHFYLDNQFLADKLQPEIMPSLLEKGVIKPNDQLIVEGDTLLERAEKALSKLRNKEVSGARLVWRIAAAQN</sequence>
<dbReference type="InterPro" id="IPR047122">
    <property type="entry name" value="Trans-enoyl_RdTase-like"/>
</dbReference>
<dbReference type="Pfam" id="PF00107">
    <property type="entry name" value="ADH_zinc_N"/>
    <property type="match status" value="1"/>
</dbReference>
<dbReference type="SUPFAM" id="SSF51735">
    <property type="entry name" value="NAD(P)-binding Rossmann-fold domains"/>
    <property type="match status" value="1"/>
</dbReference>
<dbReference type="GO" id="GO:0016651">
    <property type="term" value="F:oxidoreductase activity, acting on NAD(P)H"/>
    <property type="evidence" value="ECO:0007669"/>
    <property type="project" value="InterPro"/>
</dbReference>
<dbReference type="RefSeq" id="XP_064704815.1">
    <property type="nucleotide sequence ID" value="XM_064847703.1"/>
</dbReference>
<evidence type="ECO:0000256" key="2">
    <source>
        <dbReference type="ARBA" id="ARBA00023002"/>
    </source>
</evidence>
<evidence type="ECO:0000313" key="5">
    <source>
        <dbReference type="Proteomes" id="UP001358417"/>
    </source>
</evidence>
<dbReference type="PANTHER" id="PTHR45348">
    <property type="entry name" value="HYPOTHETICAL OXIDOREDUCTASE (EUROFUNG)"/>
    <property type="match status" value="1"/>
</dbReference>
<dbReference type="InterPro" id="IPR020843">
    <property type="entry name" value="ER"/>
</dbReference>
<dbReference type="Gene3D" id="3.40.50.720">
    <property type="entry name" value="NAD(P)-binding Rossmann-like Domain"/>
    <property type="match status" value="1"/>
</dbReference>
<protein>
    <recommendedName>
        <fullName evidence="3">Enoyl reductase (ER) domain-containing protein</fullName>
    </recommendedName>
</protein>
<keyword evidence="2" id="KW-0560">Oxidoreductase</keyword>
<dbReference type="CDD" id="cd08249">
    <property type="entry name" value="enoyl_reductase_like"/>
    <property type="match status" value="1"/>
</dbReference>
<proteinExistence type="inferred from homology"/>
<evidence type="ECO:0000259" key="3">
    <source>
        <dbReference type="SMART" id="SM00829"/>
    </source>
</evidence>
<comment type="similarity">
    <text evidence="1">Belongs to the zinc-containing alcohol dehydrogenase family.</text>
</comment>
<dbReference type="Pfam" id="PF08240">
    <property type="entry name" value="ADH_N"/>
    <property type="match status" value="1"/>
</dbReference>
<organism evidence="4 5">
    <name type="scientific">Exophiala bonariae</name>
    <dbReference type="NCBI Taxonomy" id="1690606"/>
    <lineage>
        <taxon>Eukaryota</taxon>
        <taxon>Fungi</taxon>
        <taxon>Dikarya</taxon>
        <taxon>Ascomycota</taxon>
        <taxon>Pezizomycotina</taxon>
        <taxon>Eurotiomycetes</taxon>
        <taxon>Chaetothyriomycetidae</taxon>
        <taxon>Chaetothyriales</taxon>
        <taxon>Herpotrichiellaceae</taxon>
        <taxon>Exophiala</taxon>
    </lineage>
</organism>
<dbReference type="Gene3D" id="3.90.180.10">
    <property type="entry name" value="Medium-chain alcohol dehydrogenases, catalytic domain"/>
    <property type="match status" value="1"/>
</dbReference>
<dbReference type="AlphaFoldDB" id="A0AAV9N5A4"/>
<dbReference type="Proteomes" id="UP001358417">
    <property type="component" value="Unassembled WGS sequence"/>
</dbReference>